<evidence type="ECO:0000256" key="5">
    <source>
        <dbReference type="ARBA" id="ARBA00022840"/>
    </source>
</evidence>
<evidence type="ECO:0000256" key="1">
    <source>
        <dbReference type="ARBA" id="ARBA00004245"/>
    </source>
</evidence>
<accession>A0A5E8B5X7</accession>
<comment type="subcellular location">
    <subcellularLocation>
        <location evidence="1">Cytoplasm</location>
        <location evidence="1">Cytoskeleton</location>
    </subcellularLocation>
</comment>
<sequence>MAVGDPVSTSTRPSIDKAASSSLSATPSSVATNIKVIARFRPHNADELAADSSATSIAEFLSQDSVFIESKDFSGSFTYDRVFDMNSSQLDVFNYSLKQTVDDLLNGYNGTVFAYGQTGSGKSYTMMGPNNSIDDSELRGAIPRIVDRIFDLIIESSEDIEYTVKVSYMEIYMERIRDLLNPTSDNLPIHEDKTRGVYVKGLVEEYVSSADEVYEVMRQGSAVRAVASTNMNQESSRSHSIFVITVAQKNTLTGAQKTGQLSLVDLAGSEKVGKTGASGQTLEEAKKINKSLSALGMVINSLTDGKSTHIPYRDSKLTRILQESLGGNSRTSLIVNCSPSTYNDAETLSTLRFGVRAKSIKNKAKINTELSPLELRQLLRKCQAQLEAQFLYTSKLEEELTNWRAGDSPPKESWIPFEKPALQPQVTNSRGSSARSSLVSVRSVPSSRPSTPSQRGNTKQTPSGQKQRLSDPKSLNKRADTDIVEEYMRRENELQDQLSEKESIISEQEQLLVSLRQQIKDEEENEEEELATTAANLELAKLNADLNLQIDNLNYEKKELSITSGSLSDENTRLTAELQEAKQKLIEYELSQKSQSNSLRVVENVENFQNIDDNGIALKSPLSSGDKENIGPTSPGNEKLTPAELHEKKKQKKMSEILGQFYQVPGSSSTSLNILDGSGSIPASPSIPDIGLLRPDSKEFNKYLDSLIEKQHSKFEEYVKSISGDGGNKVDLDQVYGARIKASEETTRELLAEISNLKYDQSKKPEDEKIDVLVSTIKEKEAATIQAQEQIEAMQTNIAQYETLKSSLMRDLQERCERVVELEISLDAAREQYNLAIRNSNTKQQQKKMALLQRNLEQLTSVQRQLVEQNVGLKRDVAMAQKILEARNDRIQDLENALRESQSRLGQESELFESQLTYLRDRLIEVKRSGSPPLSLPNQAGVASDPFLSTRIIKSSTAGPIPTTPSYGPNNRVIHYPDLSPTKVRDRSGSGSTIGGTRVVSGGAHTKIVKPLRGGGGNSNGSGSNGSGTGSSPQTPIKLKADSMAKSVTGLWTKLNNSIATGSSGLVAAAKTSLGSPKKTGGRGILGGDLSSNGGSSNGSNSGDEDVEEVHLDPKEAKERELEGTLLSGSTAYQPEMSE</sequence>
<keyword evidence="14" id="KW-1185">Reference proteome</keyword>
<organism evidence="13 14">
    <name type="scientific">Magnusiomyces paraingens</name>
    <dbReference type="NCBI Taxonomy" id="2606893"/>
    <lineage>
        <taxon>Eukaryota</taxon>
        <taxon>Fungi</taxon>
        <taxon>Dikarya</taxon>
        <taxon>Ascomycota</taxon>
        <taxon>Saccharomycotina</taxon>
        <taxon>Dipodascomycetes</taxon>
        <taxon>Dipodascales</taxon>
        <taxon>Dipodascaceae</taxon>
        <taxon>Magnusiomyces</taxon>
    </lineage>
</organism>
<evidence type="ECO:0000256" key="7">
    <source>
        <dbReference type="ARBA" id="ARBA00023175"/>
    </source>
</evidence>
<feature type="region of interest" description="Disordered" evidence="11">
    <location>
        <begin position="956"/>
        <end position="1037"/>
    </location>
</feature>
<keyword evidence="4 9" id="KW-0547">Nucleotide-binding</keyword>
<evidence type="ECO:0000256" key="8">
    <source>
        <dbReference type="ARBA" id="ARBA00023212"/>
    </source>
</evidence>
<dbReference type="PANTHER" id="PTHR47968">
    <property type="entry name" value="CENTROMERE PROTEIN E"/>
    <property type="match status" value="1"/>
</dbReference>
<dbReference type="FunFam" id="3.40.850.10:FF:000031">
    <property type="entry name" value="Kinesin-like protein"/>
    <property type="match status" value="1"/>
</dbReference>
<dbReference type="GO" id="GO:0008017">
    <property type="term" value="F:microtubule binding"/>
    <property type="evidence" value="ECO:0007669"/>
    <property type="project" value="InterPro"/>
</dbReference>
<comment type="similarity">
    <text evidence="9">Belongs to the TRAFAC class myosin-kinesin ATPase superfamily. Kinesin family.</text>
</comment>
<evidence type="ECO:0000256" key="4">
    <source>
        <dbReference type="ARBA" id="ARBA00022741"/>
    </source>
</evidence>
<reference evidence="13 14" key="1">
    <citation type="submission" date="2019-09" db="EMBL/GenBank/DDBJ databases">
        <authorList>
            <person name="Brejova B."/>
        </authorList>
    </citation>
    <scope>NUCLEOTIDE SEQUENCE [LARGE SCALE GENOMIC DNA]</scope>
</reference>
<dbReference type="PRINTS" id="PR00380">
    <property type="entry name" value="KINESINHEAVY"/>
</dbReference>
<dbReference type="GO" id="GO:0005524">
    <property type="term" value="F:ATP binding"/>
    <property type="evidence" value="ECO:0007669"/>
    <property type="project" value="UniProtKB-UniRule"/>
</dbReference>
<feature type="compositionally biased region" description="Low complexity" evidence="11">
    <location>
        <begin position="1088"/>
        <end position="1102"/>
    </location>
</feature>
<feature type="domain" description="Kinesin motor" evidence="12">
    <location>
        <begin position="33"/>
        <end position="360"/>
    </location>
</feature>
<dbReference type="Proteomes" id="UP000398389">
    <property type="component" value="Unassembled WGS sequence"/>
</dbReference>
<dbReference type="PROSITE" id="PS00411">
    <property type="entry name" value="KINESIN_MOTOR_1"/>
    <property type="match status" value="1"/>
</dbReference>
<feature type="compositionally biased region" description="Basic and acidic residues" evidence="11">
    <location>
        <begin position="1109"/>
        <end position="1123"/>
    </location>
</feature>
<keyword evidence="7 9" id="KW-0505">Motor protein</keyword>
<feature type="compositionally biased region" description="Low complexity" evidence="11">
    <location>
        <begin position="989"/>
        <end position="1003"/>
    </location>
</feature>
<evidence type="ECO:0000256" key="6">
    <source>
        <dbReference type="ARBA" id="ARBA00023054"/>
    </source>
</evidence>
<dbReference type="SMART" id="SM00129">
    <property type="entry name" value="KISc"/>
    <property type="match status" value="1"/>
</dbReference>
<keyword evidence="3" id="KW-0493">Microtubule</keyword>
<name>A0A5E8B5X7_9ASCO</name>
<keyword evidence="6 10" id="KW-0175">Coiled coil</keyword>
<evidence type="ECO:0000313" key="13">
    <source>
        <dbReference type="EMBL" id="VVT46768.1"/>
    </source>
</evidence>
<evidence type="ECO:0000259" key="12">
    <source>
        <dbReference type="PROSITE" id="PS50067"/>
    </source>
</evidence>
<dbReference type="AlphaFoldDB" id="A0A5E8B5X7"/>
<feature type="coiled-coil region" evidence="10">
    <location>
        <begin position="484"/>
        <end position="591"/>
    </location>
</feature>
<evidence type="ECO:0000256" key="9">
    <source>
        <dbReference type="PROSITE-ProRule" id="PRU00283"/>
    </source>
</evidence>
<evidence type="ECO:0000256" key="11">
    <source>
        <dbReference type="SAM" id="MobiDB-lite"/>
    </source>
</evidence>
<dbReference type="InterPro" id="IPR059182">
    <property type="entry name" value="Khc_C"/>
</dbReference>
<feature type="binding site" evidence="9">
    <location>
        <begin position="116"/>
        <end position="123"/>
    </location>
    <ligand>
        <name>ATP</name>
        <dbReference type="ChEBI" id="CHEBI:30616"/>
    </ligand>
</feature>
<feature type="region of interest" description="Disordered" evidence="11">
    <location>
        <begin position="1"/>
        <end position="20"/>
    </location>
</feature>
<dbReference type="PANTHER" id="PTHR47968:SF75">
    <property type="entry name" value="CENTROMERE-ASSOCIATED PROTEIN E"/>
    <property type="match status" value="1"/>
</dbReference>
<dbReference type="InterPro" id="IPR019821">
    <property type="entry name" value="Kinesin_motor_CS"/>
</dbReference>
<dbReference type="Pfam" id="PF00225">
    <property type="entry name" value="Kinesin"/>
    <property type="match status" value="1"/>
</dbReference>
<keyword evidence="2" id="KW-0963">Cytoplasm</keyword>
<gene>
    <name evidence="13" type="ORF">SAPINGB_P001377</name>
</gene>
<dbReference type="GO" id="GO:0007018">
    <property type="term" value="P:microtubule-based movement"/>
    <property type="evidence" value="ECO:0007669"/>
    <property type="project" value="InterPro"/>
</dbReference>
<evidence type="ECO:0000256" key="3">
    <source>
        <dbReference type="ARBA" id="ARBA00022701"/>
    </source>
</evidence>
<evidence type="ECO:0000256" key="2">
    <source>
        <dbReference type="ARBA" id="ARBA00022490"/>
    </source>
</evidence>
<dbReference type="OrthoDB" id="3176171at2759"/>
<dbReference type="PROSITE" id="PS50067">
    <property type="entry name" value="KINESIN_MOTOR_2"/>
    <property type="match status" value="1"/>
</dbReference>
<keyword evidence="5 9" id="KW-0067">ATP-binding</keyword>
<evidence type="ECO:0000313" key="14">
    <source>
        <dbReference type="Proteomes" id="UP000398389"/>
    </source>
</evidence>
<dbReference type="Gene3D" id="3.40.850.10">
    <property type="entry name" value="Kinesin motor domain"/>
    <property type="match status" value="1"/>
</dbReference>
<dbReference type="EMBL" id="CABVLU010000001">
    <property type="protein sequence ID" value="VVT46768.1"/>
    <property type="molecule type" value="Genomic_DNA"/>
</dbReference>
<feature type="compositionally biased region" description="Polar residues" evidence="11">
    <location>
        <begin position="956"/>
        <end position="969"/>
    </location>
</feature>
<feature type="region of interest" description="Disordered" evidence="11">
    <location>
        <begin position="616"/>
        <end position="643"/>
    </location>
</feature>
<dbReference type="InterPro" id="IPR036961">
    <property type="entry name" value="Kinesin_motor_dom_sf"/>
</dbReference>
<dbReference type="SUPFAM" id="SSF52540">
    <property type="entry name" value="P-loop containing nucleoside triphosphate hydrolases"/>
    <property type="match status" value="1"/>
</dbReference>
<dbReference type="InterPro" id="IPR027640">
    <property type="entry name" value="Kinesin-like_fam"/>
</dbReference>
<dbReference type="CDD" id="cd23649">
    <property type="entry name" value="Khc_CBD_cc"/>
    <property type="match status" value="1"/>
</dbReference>
<feature type="region of interest" description="Disordered" evidence="11">
    <location>
        <begin position="1074"/>
        <end position="1139"/>
    </location>
</feature>
<dbReference type="CDD" id="cd01369">
    <property type="entry name" value="KISc_KHC_KIF5"/>
    <property type="match status" value="1"/>
</dbReference>
<feature type="compositionally biased region" description="Gly residues" evidence="11">
    <location>
        <begin position="1013"/>
        <end position="1029"/>
    </location>
</feature>
<proteinExistence type="inferred from homology"/>
<evidence type="ECO:0000256" key="10">
    <source>
        <dbReference type="SAM" id="Coils"/>
    </source>
</evidence>
<feature type="coiled-coil region" evidence="10">
    <location>
        <begin position="777"/>
        <end position="911"/>
    </location>
</feature>
<feature type="compositionally biased region" description="Low complexity" evidence="11">
    <location>
        <begin position="429"/>
        <end position="455"/>
    </location>
</feature>
<keyword evidence="8" id="KW-0206">Cytoskeleton</keyword>
<dbReference type="GeneID" id="43580200"/>
<dbReference type="InterPro" id="IPR027417">
    <property type="entry name" value="P-loop_NTPase"/>
</dbReference>
<feature type="region of interest" description="Disordered" evidence="11">
    <location>
        <begin position="403"/>
        <end position="479"/>
    </location>
</feature>
<feature type="compositionally biased region" description="Polar residues" evidence="11">
    <location>
        <begin position="456"/>
        <end position="467"/>
    </location>
</feature>
<protein>
    <recommendedName>
        <fullName evidence="12">Kinesin motor domain-containing protein</fullName>
    </recommendedName>
</protein>
<dbReference type="GO" id="GO:0003777">
    <property type="term" value="F:microtubule motor activity"/>
    <property type="evidence" value="ECO:0007669"/>
    <property type="project" value="InterPro"/>
</dbReference>
<dbReference type="GO" id="GO:0005874">
    <property type="term" value="C:microtubule"/>
    <property type="evidence" value="ECO:0007669"/>
    <property type="project" value="UniProtKB-KW"/>
</dbReference>
<dbReference type="RefSeq" id="XP_031851991.1">
    <property type="nucleotide sequence ID" value="XM_031996100.1"/>
</dbReference>
<dbReference type="InterPro" id="IPR001752">
    <property type="entry name" value="Kinesin_motor_dom"/>
</dbReference>